<evidence type="ECO:0000313" key="2">
    <source>
        <dbReference type="EMBL" id="KAF2864840.1"/>
    </source>
</evidence>
<keyword evidence="3" id="KW-1185">Reference proteome</keyword>
<protein>
    <submittedName>
        <fullName evidence="2">Uncharacterized protein</fullName>
    </submittedName>
</protein>
<comment type="caution">
    <text evidence="2">The sequence shown here is derived from an EMBL/GenBank/DDBJ whole genome shotgun (WGS) entry which is preliminary data.</text>
</comment>
<feature type="compositionally biased region" description="Basic residues" evidence="1">
    <location>
        <begin position="110"/>
        <end position="128"/>
    </location>
</feature>
<dbReference type="AlphaFoldDB" id="A0A7C8LZP3"/>
<feature type="region of interest" description="Disordered" evidence="1">
    <location>
        <begin position="24"/>
        <end position="60"/>
    </location>
</feature>
<dbReference type="Proteomes" id="UP000481861">
    <property type="component" value="Unassembled WGS sequence"/>
</dbReference>
<evidence type="ECO:0000256" key="1">
    <source>
        <dbReference type="SAM" id="MobiDB-lite"/>
    </source>
</evidence>
<feature type="compositionally biased region" description="Basic residues" evidence="1">
    <location>
        <begin position="296"/>
        <end position="306"/>
    </location>
</feature>
<organism evidence="2 3">
    <name type="scientific">Massariosphaeria phaeospora</name>
    <dbReference type="NCBI Taxonomy" id="100035"/>
    <lineage>
        <taxon>Eukaryota</taxon>
        <taxon>Fungi</taxon>
        <taxon>Dikarya</taxon>
        <taxon>Ascomycota</taxon>
        <taxon>Pezizomycotina</taxon>
        <taxon>Dothideomycetes</taxon>
        <taxon>Pleosporomycetidae</taxon>
        <taxon>Pleosporales</taxon>
        <taxon>Pleosporales incertae sedis</taxon>
        <taxon>Massariosphaeria</taxon>
    </lineage>
</organism>
<name>A0A7C8LZP3_9PLEO</name>
<reference evidence="2 3" key="1">
    <citation type="submission" date="2020-01" db="EMBL/GenBank/DDBJ databases">
        <authorList>
            <consortium name="DOE Joint Genome Institute"/>
            <person name="Haridas S."/>
            <person name="Albert R."/>
            <person name="Binder M."/>
            <person name="Bloem J."/>
            <person name="Labutti K."/>
            <person name="Salamov A."/>
            <person name="Andreopoulos B."/>
            <person name="Baker S.E."/>
            <person name="Barry K."/>
            <person name="Bills G."/>
            <person name="Bluhm B.H."/>
            <person name="Cannon C."/>
            <person name="Castanera R."/>
            <person name="Culley D.E."/>
            <person name="Daum C."/>
            <person name="Ezra D."/>
            <person name="Gonzalez J.B."/>
            <person name="Henrissat B."/>
            <person name="Kuo A."/>
            <person name="Liang C."/>
            <person name="Lipzen A."/>
            <person name="Lutzoni F."/>
            <person name="Magnuson J."/>
            <person name="Mondo S."/>
            <person name="Nolan M."/>
            <person name="Ohm R."/>
            <person name="Pangilinan J."/>
            <person name="Park H.-J.H."/>
            <person name="Ramirez L."/>
            <person name="Alfaro M."/>
            <person name="Sun H."/>
            <person name="Tritt A."/>
            <person name="Yoshinaga Y."/>
            <person name="Zwiers L.-H.L."/>
            <person name="Turgeon B.G."/>
            <person name="Goodwin S.B."/>
            <person name="Spatafora J.W."/>
            <person name="Crous P.W."/>
            <person name="Grigoriev I.V."/>
        </authorList>
    </citation>
    <scope>NUCLEOTIDE SEQUENCE [LARGE SCALE GENOMIC DNA]</scope>
    <source>
        <strain evidence="2 3">CBS 611.86</strain>
    </source>
</reference>
<dbReference type="EMBL" id="JAADJZ010000039">
    <property type="protein sequence ID" value="KAF2864840.1"/>
    <property type="molecule type" value="Genomic_DNA"/>
</dbReference>
<feature type="compositionally biased region" description="Basic and acidic residues" evidence="1">
    <location>
        <begin position="24"/>
        <end position="52"/>
    </location>
</feature>
<sequence>MRRRSKGISFWSFGGVGFVCVEERRGEERGRGRDRSFGAFEEGREGGRKGEEEIGDEEGLGSEESLVLYLTNYVPKYRTARTARGNIKKTRKLKGILAVINKHDTERRSKILQRHPKTPQTPKRRKIKATTNSPQPPAPDPAPPQSPARPDTAVHHRAKLGVLLLLVPPVSNLLANDVAKGPRIPGSRERHHVAVAGPAGGRAGAGTGTGCRPGPVGAAHGAGGRHFGPLQEAGGVEHVPAFVEPYGSVRAGGGGGRVPAAPGCQGLDTDAAVLTDAGGGGLRGAAQLEKDAGDGRRRRSGGRRRHGGGVVVVGGCWLVATVRW</sequence>
<feature type="region of interest" description="Disordered" evidence="1">
    <location>
        <begin position="104"/>
        <end position="153"/>
    </location>
</feature>
<feature type="compositionally biased region" description="Pro residues" evidence="1">
    <location>
        <begin position="134"/>
        <end position="147"/>
    </location>
</feature>
<feature type="region of interest" description="Disordered" evidence="1">
    <location>
        <begin position="281"/>
        <end position="306"/>
    </location>
</feature>
<evidence type="ECO:0000313" key="3">
    <source>
        <dbReference type="Proteomes" id="UP000481861"/>
    </source>
</evidence>
<accession>A0A7C8LZP3</accession>
<proteinExistence type="predicted"/>
<gene>
    <name evidence="2" type="ORF">BDV95DRAFT_600225</name>
</gene>